<dbReference type="Proteomes" id="UP000275727">
    <property type="component" value="Chromosome"/>
</dbReference>
<evidence type="ECO:0000313" key="5">
    <source>
        <dbReference type="Proteomes" id="UP000276029"/>
    </source>
</evidence>
<feature type="signal peptide" evidence="1">
    <location>
        <begin position="1"/>
        <end position="19"/>
    </location>
</feature>
<organism evidence="2 4">
    <name type="scientific">Sphingosinicella microcystinivorans</name>
    <dbReference type="NCBI Taxonomy" id="335406"/>
    <lineage>
        <taxon>Bacteria</taxon>
        <taxon>Pseudomonadati</taxon>
        <taxon>Pseudomonadota</taxon>
        <taxon>Alphaproteobacteria</taxon>
        <taxon>Sphingomonadales</taxon>
        <taxon>Sphingosinicellaceae</taxon>
        <taxon>Sphingosinicella</taxon>
    </lineage>
</organism>
<evidence type="ECO:0000313" key="4">
    <source>
        <dbReference type="Proteomes" id="UP000275727"/>
    </source>
</evidence>
<accession>A0AAD1D416</accession>
<evidence type="ECO:0000256" key="1">
    <source>
        <dbReference type="SAM" id="SignalP"/>
    </source>
</evidence>
<dbReference type="AlphaFoldDB" id="A0AAD1D416"/>
<keyword evidence="1" id="KW-0732">Signal</keyword>
<dbReference type="SUPFAM" id="SSF75169">
    <property type="entry name" value="DsrEFH-like"/>
    <property type="match status" value="1"/>
</dbReference>
<name>A0AAD1D416_SPHMI</name>
<gene>
    <name evidence="3" type="ORF">DFR51_0073</name>
    <name evidence="2" type="ORF">SmB9_11150</name>
</gene>
<dbReference type="EMBL" id="AP018711">
    <property type="protein sequence ID" value="BBE33457.1"/>
    <property type="molecule type" value="Genomic_DNA"/>
</dbReference>
<sequence>MRGLIPVALMMMAAATAQAEPFRTGPVFSDFGKSAPVESDLPIPKGTIFKVAFDVAKGADAGEINRTFDSAGRFINMHVAAGVPLENIHLAIIVHGTAGWDVTNDTVYGAHNDGKPNGSAAVVAALLERGVAIYLCGQSAARMGVTKADLLPGVKLSLSAMTAHALLQQQGYTLNPF</sequence>
<evidence type="ECO:0000313" key="2">
    <source>
        <dbReference type="EMBL" id="BBE33457.1"/>
    </source>
</evidence>
<dbReference type="Gene3D" id="3.40.1260.10">
    <property type="entry name" value="DsrEFH-like"/>
    <property type="match status" value="1"/>
</dbReference>
<proteinExistence type="predicted"/>
<feature type="chain" id="PRO_5041938927" evidence="1">
    <location>
        <begin position="20"/>
        <end position="177"/>
    </location>
</feature>
<dbReference type="InterPro" id="IPR003787">
    <property type="entry name" value="Sulphur_relay_DsrE/F-like"/>
</dbReference>
<reference evidence="2 4" key="1">
    <citation type="submission" date="2018-06" db="EMBL/GenBank/DDBJ databases">
        <title>Complete Genome Sequence of the Microcystin-Degrading Bacterium Sphingosinicella microcystinivorans Strain B-9.</title>
        <authorList>
            <person name="Jin H."/>
            <person name="Nishizawa T."/>
            <person name="Guo Y."/>
            <person name="Nishizawa A."/>
            <person name="Park H."/>
            <person name="Kato H."/>
            <person name="Tsuji K."/>
            <person name="Harada K."/>
        </authorList>
    </citation>
    <scope>NUCLEOTIDE SEQUENCE [LARGE SCALE GENOMIC DNA]</scope>
    <source>
        <strain evidence="2 4">B9</strain>
    </source>
</reference>
<dbReference type="PANTHER" id="PTHR37691:SF1">
    <property type="entry name" value="BLR3518 PROTEIN"/>
    <property type="match status" value="1"/>
</dbReference>
<protein>
    <submittedName>
        <fullName evidence="3">DsrE/DsrF/DsrH-like protein</fullName>
    </submittedName>
</protein>
<dbReference type="InterPro" id="IPR027396">
    <property type="entry name" value="DsrEFH-like"/>
</dbReference>
<dbReference type="RefSeq" id="WP_121047081.1">
    <property type="nucleotide sequence ID" value="NZ_AP018711.1"/>
</dbReference>
<dbReference type="Pfam" id="PF02635">
    <property type="entry name" value="DsrE"/>
    <property type="match status" value="1"/>
</dbReference>
<evidence type="ECO:0000313" key="3">
    <source>
        <dbReference type="EMBL" id="RKS90542.1"/>
    </source>
</evidence>
<reference evidence="3 5" key="2">
    <citation type="submission" date="2018-10" db="EMBL/GenBank/DDBJ databases">
        <title>Genomic Encyclopedia of Type Strains, Phase IV (KMG-IV): sequencing the most valuable type-strain genomes for metagenomic binning, comparative biology and taxonomic classification.</title>
        <authorList>
            <person name="Goeker M."/>
        </authorList>
    </citation>
    <scope>NUCLEOTIDE SEQUENCE [LARGE SCALE GENOMIC DNA]</scope>
    <source>
        <strain evidence="3 5">DSM 19791</strain>
    </source>
</reference>
<dbReference type="Proteomes" id="UP000276029">
    <property type="component" value="Unassembled WGS sequence"/>
</dbReference>
<dbReference type="KEGG" id="smic:SmB9_11150"/>
<dbReference type="EMBL" id="RBWX01000007">
    <property type="protein sequence ID" value="RKS90542.1"/>
    <property type="molecule type" value="Genomic_DNA"/>
</dbReference>
<dbReference type="PANTHER" id="PTHR37691">
    <property type="entry name" value="BLR3518 PROTEIN"/>
    <property type="match status" value="1"/>
</dbReference>
<keyword evidence="5" id="KW-1185">Reference proteome</keyword>